<keyword evidence="2" id="KW-0472">Membrane</keyword>
<keyword evidence="2" id="KW-1133">Transmembrane helix</keyword>
<evidence type="ECO:0000256" key="2">
    <source>
        <dbReference type="SAM" id="Phobius"/>
    </source>
</evidence>
<evidence type="ECO:0000313" key="4">
    <source>
        <dbReference type="Proteomes" id="UP001210865"/>
    </source>
</evidence>
<proteinExistence type="predicted"/>
<organism evidence="3 4">
    <name type="scientific">Sphingomonas abietis</name>
    <dbReference type="NCBI Taxonomy" id="3012344"/>
    <lineage>
        <taxon>Bacteria</taxon>
        <taxon>Pseudomonadati</taxon>
        <taxon>Pseudomonadota</taxon>
        <taxon>Alphaproteobacteria</taxon>
        <taxon>Sphingomonadales</taxon>
        <taxon>Sphingomonadaceae</taxon>
        <taxon>Sphingomonas</taxon>
    </lineage>
</organism>
<keyword evidence="4" id="KW-1185">Reference proteome</keyword>
<keyword evidence="2" id="KW-0812">Transmembrane</keyword>
<evidence type="ECO:0000256" key="1">
    <source>
        <dbReference type="SAM" id="MobiDB-lite"/>
    </source>
</evidence>
<sequence>MHHHPTLAGLPIEIALLGFTLLLAIVNLFWAAQCWPPSPPDGSTSGRRSARTSISSAD</sequence>
<dbReference type="Proteomes" id="UP001210865">
    <property type="component" value="Chromosome"/>
</dbReference>
<feature type="region of interest" description="Disordered" evidence="1">
    <location>
        <begin position="36"/>
        <end position="58"/>
    </location>
</feature>
<feature type="transmembrane region" description="Helical" evidence="2">
    <location>
        <begin position="12"/>
        <end position="32"/>
    </location>
</feature>
<name>A0ABY7NP31_9SPHN</name>
<gene>
    <name evidence="3" type="ORF">PBT88_03905</name>
</gene>
<dbReference type="EMBL" id="CP115174">
    <property type="protein sequence ID" value="WBO23291.1"/>
    <property type="molecule type" value="Genomic_DNA"/>
</dbReference>
<protein>
    <submittedName>
        <fullName evidence="3">Uncharacterized protein</fullName>
    </submittedName>
</protein>
<evidence type="ECO:0000313" key="3">
    <source>
        <dbReference type="EMBL" id="WBO23291.1"/>
    </source>
</evidence>
<accession>A0ABY7NP31</accession>
<feature type="compositionally biased region" description="Low complexity" evidence="1">
    <location>
        <begin position="42"/>
        <end position="58"/>
    </location>
</feature>
<reference evidence="3 4" key="1">
    <citation type="submission" date="2022-12" db="EMBL/GenBank/DDBJ databases">
        <title>Sphingomonas abieness sp. nov., an endophytic bacterium isolated from Abies koreana.</title>
        <authorList>
            <person name="Jiang L."/>
            <person name="Lee J."/>
        </authorList>
    </citation>
    <scope>NUCLEOTIDE SEQUENCE [LARGE SCALE GENOMIC DNA]</scope>
    <source>
        <strain evidence="4">PAMB 00755</strain>
    </source>
</reference>